<dbReference type="Proteomes" id="UP001169217">
    <property type="component" value="Unassembled WGS sequence"/>
</dbReference>
<accession>A0ABQ9PCZ9</accession>
<gene>
    <name evidence="9" type="ORF">CLIM01_12690</name>
</gene>
<sequence length="138" mass="15529">MSKLVSKVRLTFKTEDEINITFVNKLSYMLACLDEALRMYLPVAMGLPRVTHREGATVCGRFVPGNVGSPLSGSRPMDDIAQTTVAIHQWAIHHNETNFKDPFSFRPERFLGDPEFATDNCDAFQPFHIGARNCLGRK</sequence>
<dbReference type="PANTHER" id="PTHR24305:SF230">
    <property type="entry name" value="P450, PUTATIVE (EUROFUNG)-RELATED"/>
    <property type="match status" value="1"/>
</dbReference>
<reference evidence="9" key="1">
    <citation type="submission" date="2023-04" db="EMBL/GenBank/DDBJ databases">
        <title>Colletotrichum limetticola genome sequence.</title>
        <authorList>
            <person name="Baroncelli R."/>
        </authorList>
    </citation>
    <scope>NUCLEOTIDE SEQUENCE</scope>
    <source>
        <strain evidence="9">KLA-Anderson</strain>
    </source>
</reference>
<evidence type="ECO:0000256" key="1">
    <source>
        <dbReference type="ARBA" id="ARBA00001971"/>
    </source>
</evidence>
<keyword evidence="7 8" id="KW-0503">Monooxygenase</keyword>
<dbReference type="Pfam" id="PF00067">
    <property type="entry name" value="p450"/>
    <property type="match status" value="1"/>
</dbReference>
<dbReference type="PROSITE" id="PS00086">
    <property type="entry name" value="CYTOCHROME_P450"/>
    <property type="match status" value="1"/>
</dbReference>
<dbReference type="Gene3D" id="1.10.630.10">
    <property type="entry name" value="Cytochrome P450"/>
    <property type="match status" value="1"/>
</dbReference>
<keyword evidence="6 8" id="KW-0408">Iron</keyword>
<evidence type="ECO:0000256" key="7">
    <source>
        <dbReference type="ARBA" id="ARBA00023033"/>
    </source>
</evidence>
<evidence type="ECO:0000256" key="6">
    <source>
        <dbReference type="ARBA" id="ARBA00023004"/>
    </source>
</evidence>
<comment type="caution">
    <text evidence="9">The sequence shown here is derived from an EMBL/GenBank/DDBJ whole genome shotgun (WGS) entry which is preliminary data.</text>
</comment>
<evidence type="ECO:0000256" key="4">
    <source>
        <dbReference type="ARBA" id="ARBA00022723"/>
    </source>
</evidence>
<evidence type="ECO:0000256" key="5">
    <source>
        <dbReference type="ARBA" id="ARBA00023002"/>
    </source>
</evidence>
<organism evidence="9 10">
    <name type="scientific">Colletotrichum limetticola</name>
    <dbReference type="NCBI Taxonomy" id="1209924"/>
    <lineage>
        <taxon>Eukaryota</taxon>
        <taxon>Fungi</taxon>
        <taxon>Dikarya</taxon>
        <taxon>Ascomycota</taxon>
        <taxon>Pezizomycotina</taxon>
        <taxon>Sordariomycetes</taxon>
        <taxon>Hypocreomycetidae</taxon>
        <taxon>Glomerellales</taxon>
        <taxon>Glomerellaceae</taxon>
        <taxon>Colletotrichum</taxon>
        <taxon>Colletotrichum acutatum species complex</taxon>
    </lineage>
</organism>
<evidence type="ECO:0000313" key="10">
    <source>
        <dbReference type="Proteomes" id="UP001169217"/>
    </source>
</evidence>
<evidence type="ECO:0000256" key="3">
    <source>
        <dbReference type="ARBA" id="ARBA00022617"/>
    </source>
</evidence>
<comment type="similarity">
    <text evidence="2 8">Belongs to the cytochrome P450 family.</text>
</comment>
<keyword evidence="3 8" id="KW-0349">Heme</keyword>
<dbReference type="EMBL" id="JARUPT010000590">
    <property type="protein sequence ID" value="KAK0369954.1"/>
    <property type="molecule type" value="Genomic_DNA"/>
</dbReference>
<keyword evidence="4 8" id="KW-0479">Metal-binding</keyword>
<dbReference type="InterPro" id="IPR001128">
    <property type="entry name" value="Cyt_P450"/>
</dbReference>
<proteinExistence type="inferred from homology"/>
<evidence type="ECO:0000256" key="2">
    <source>
        <dbReference type="ARBA" id="ARBA00010617"/>
    </source>
</evidence>
<dbReference type="InterPro" id="IPR050121">
    <property type="entry name" value="Cytochrome_P450_monoxygenase"/>
</dbReference>
<protein>
    <submittedName>
        <fullName evidence="9">Cytochrome p450</fullName>
    </submittedName>
</protein>
<dbReference type="PANTHER" id="PTHR24305">
    <property type="entry name" value="CYTOCHROME P450"/>
    <property type="match status" value="1"/>
</dbReference>
<evidence type="ECO:0000313" key="9">
    <source>
        <dbReference type="EMBL" id="KAK0369954.1"/>
    </source>
</evidence>
<evidence type="ECO:0000256" key="8">
    <source>
        <dbReference type="RuleBase" id="RU000461"/>
    </source>
</evidence>
<keyword evidence="5 8" id="KW-0560">Oxidoreductase</keyword>
<dbReference type="InterPro" id="IPR017972">
    <property type="entry name" value="Cyt_P450_CS"/>
</dbReference>
<dbReference type="SUPFAM" id="SSF48264">
    <property type="entry name" value="Cytochrome P450"/>
    <property type="match status" value="1"/>
</dbReference>
<keyword evidence="10" id="KW-1185">Reference proteome</keyword>
<dbReference type="InterPro" id="IPR036396">
    <property type="entry name" value="Cyt_P450_sf"/>
</dbReference>
<comment type="cofactor">
    <cofactor evidence="1">
        <name>heme</name>
        <dbReference type="ChEBI" id="CHEBI:30413"/>
    </cofactor>
</comment>
<name>A0ABQ9PCZ9_9PEZI</name>